<dbReference type="EMBL" id="HBNR01088698">
    <property type="protein sequence ID" value="CAE4667081.1"/>
    <property type="molecule type" value="Transcribed_RNA"/>
</dbReference>
<dbReference type="AlphaFoldDB" id="A0A7S4T678"/>
<dbReference type="InterPro" id="IPR036612">
    <property type="entry name" value="KH_dom_type_1_sf"/>
</dbReference>
<evidence type="ECO:0000259" key="2">
    <source>
        <dbReference type="SMART" id="SM00322"/>
    </source>
</evidence>
<dbReference type="SMART" id="SM00322">
    <property type="entry name" value="KH"/>
    <property type="match status" value="1"/>
</dbReference>
<dbReference type="SUPFAM" id="SSF54791">
    <property type="entry name" value="Eukaryotic type KH-domain (KH-domain type I)"/>
    <property type="match status" value="1"/>
</dbReference>
<dbReference type="Pfam" id="PF00013">
    <property type="entry name" value="KH_1"/>
    <property type="match status" value="1"/>
</dbReference>
<organism evidence="3">
    <name type="scientific">Alexandrium monilatum</name>
    <dbReference type="NCBI Taxonomy" id="311494"/>
    <lineage>
        <taxon>Eukaryota</taxon>
        <taxon>Sar</taxon>
        <taxon>Alveolata</taxon>
        <taxon>Dinophyceae</taxon>
        <taxon>Gonyaulacales</taxon>
        <taxon>Pyrocystaceae</taxon>
        <taxon>Alexandrium</taxon>
    </lineage>
</organism>
<evidence type="ECO:0000256" key="1">
    <source>
        <dbReference type="PROSITE-ProRule" id="PRU00117"/>
    </source>
</evidence>
<dbReference type="PROSITE" id="PS50084">
    <property type="entry name" value="KH_TYPE_1"/>
    <property type="match status" value="1"/>
</dbReference>
<sequence>MASAVDMARSMVLGIVAGDHSVIGNVVEALDVEQHLVSKLIGPKGLVISGIKDQSGAYLAVREQGAGKLPKVVMTGPPDCVARARLLVQQFLAEQRAATTMAPAGAETPWWPQLGVQHSPAQAWPPQLAAGLPWS</sequence>
<feature type="domain" description="K Homology" evidence="2">
    <location>
        <begin position="24"/>
        <end position="93"/>
    </location>
</feature>
<gene>
    <name evidence="3" type="ORF">AMON00008_LOCUS63566</name>
</gene>
<dbReference type="InterPro" id="IPR004087">
    <property type="entry name" value="KH_dom"/>
</dbReference>
<dbReference type="Gene3D" id="3.30.1370.10">
    <property type="entry name" value="K Homology domain, type 1"/>
    <property type="match status" value="1"/>
</dbReference>
<accession>A0A7S4T678</accession>
<dbReference type="GO" id="GO:0003723">
    <property type="term" value="F:RNA binding"/>
    <property type="evidence" value="ECO:0007669"/>
    <property type="project" value="UniProtKB-UniRule"/>
</dbReference>
<reference evidence="3" key="1">
    <citation type="submission" date="2021-01" db="EMBL/GenBank/DDBJ databases">
        <authorList>
            <person name="Corre E."/>
            <person name="Pelletier E."/>
            <person name="Niang G."/>
            <person name="Scheremetjew M."/>
            <person name="Finn R."/>
            <person name="Kale V."/>
            <person name="Holt S."/>
            <person name="Cochrane G."/>
            <person name="Meng A."/>
            <person name="Brown T."/>
            <person name="Cohen L."/>
        </authorList>
    </citation>
    <scope>NUCLEOTIDE SEQUENCE</scope>
    <source>
        <strain evidence="3">CCMP3105</strain>
    </source>
</reference>
<name>A0A7S4T678_9DINO</name>
<dbReference type="CDD" id="cd00105">
    <property type="entry name" value="KH-I"/>
    <property type="match status" value="1"/>
</dbReference>
<proteinExistence type="predicted"/>
<dbReference type="InterPro" id="IPR004088">
    <property type="entry name" value="KH_dom_type_1"/>
</dbReference>
<protein>
    <recommendedName>
        <fullName evidence="2">K Homology domain-containing protein</fullName>
    </recommendedName>
</protein>
<keyword evidence="1" id="KW-0694">RNA-binding</keyword>
<evidence type="ECO:0000313" key="3">
    <source>
        <dbReference type="EMBL" id="CAE4667081.1"/>
    </source>
</evidence>